<dbReference type="InterPro" id="IPR053737">
    <property type="entry name" value="Type_II_TA_Toxin"/>
</dbReference>
<dbReference type="Gene3D" id="1.20.120.1870">
    <property type="entry name" value="Fic/DOC protein, Fido domain"/>
    <property type="match status" value="1"/>
</dbReference>
<dbReference type="SUPFAM" id="SSF140931">
    <property type="entry name" value="Fic-like"/>
    <property type="match status" value="1"/>
</dbReference>
<dbReference type="PANTHER" id="PTHR39426">
    <property type="entry name" value="HOMOLOGY TO DEATH-ON-CURING PROTEIN OF PHAGE P1"/>
    <property type="match status" value="1"/>
</dbReference>
<feature type="domain" description="Fido" evidence="1">
    <location>
        <begin position="7"/>
        <end position="123"/>
    </location>
</feature>
<dbReference type="RefSeq" id="WP_168049195.1">
    <property type="nucleotide sequence ID" value="NZ_JAATJR010000002.1"/>
</dbReference>
<keyword evidence="3" id="KW-1185">Reference proteome</keyword>
<dbReference type="NCBIfam" id="TIGR01550">
    <property type="entry name" value="DOC_P1"/>
    <property type="match status" value="1"/>
</dbReference>
<dbReference type="InterPro" id="IPR036597">
    <property type="entry name" value="Fido-like_dom_sf"/>
</dbReference>
<organism evidence="2 3">
    <name type="scientific">Falsiroseomonas frigidaquae</name>
    <dbReference type="NCBI Taxonomy" id="487318"/>
    <lineage>
        <taxon>Bacteria</taxon>
        <taxon>Pseudomonadati</taxon>
        <taxon>Pseudomonadota</taxon>
        <taxon>Alphaproteobacteria</taxon>
        <taxon>Acetobacterales</taxon>
        <taxon>Roseomonadaceae</taxon>
        <taxon>Falsiroseomonas</taxon>
    </lineage>
</organism>
<gene>
    <name evidence="2" type="ORF">HB662_08610</name>
</gene>
<dbReference type="Proteomes" id="UP000765160">
    <property type="component" value="Unassembled WGS sequence"/>
</dbReference>
<dbReference type="InterPro" id="IPR006440">
    <property type="entry name" value="Doc"/>
</dbReference>
<dbReference type="PROSITE" id="PS51459">
    <property type="entry name" value="FIDO"/>
    <property type="match status" value="1"/>
</dbReference>
<accession>A0ABX1EXK8</accession>
<evidence type="ECO:0000313" key="2">
    <source>
        <dbReference type="EMBL" id="NKE44837.1"/>
    </source>
</evidence>
<dbReference type="Pfam" id="PF02661">
    <property type="entry name" value="Fic"/>
    <property type="match status" value="1"/>
</dbReference>
<protein>
    <submittedName>
        <fullName evidence="2">Type II toxin-antitoxin system death-on-curing family toxin</fullName>
    </submittedName>
</protein>
<reference evidence="2 3" key="1">
    <citation type="submission" date="2020-03" db="EMBL/GenBank/DDBJ databases">
        <title>Roseomonas selenitidurans sp. nov. isolated from soil.</title>
        <authorList>
            <person name="Liu H."/>
        </authorList>
    </citation>
    <scope>NUCLEOTIDE SEQUENCE [LARGE SCALE GENOMIC DNA]</scope>
    <source>
        <strain evidence="2 3">JCM 15073</strain>
    </source>
</reference>
<sequence>MADITWITLDVALAVHEEQIAEHGGGEGLRDPGLLESALARPLNLAAYEAADLPALAAALGYGIARNHPFVDGNKRTAFVAVETFLGLNGLDLTADDANCVLTVLSVAAGDMSEGDFAIWLRAHTEARP</sequence>
<dbReference type="EMBL" id="JAAVTX010000002">
    <property type="protein sequence ID" value="NKE44837.1"/>
    <property type="molecule type" value="Genomic_DNA"/>
</dbReference>
<evidence type="ECO:0000259" key="1">
    <source>
        <dbReference type="PROSITE" id="PS51459"/>
    </source>
</evidence>
<evidence type="ECO:0000313" key="3">
    <source>
        <dbReference type="Proteomes" id="UP000765160"/>
    </source>
</evidence>
<comment type="caution">
    <text evidence="2">The sequence shown here is derived from an EMBL/GenBank/DDBJ whole genome shotgun (WGS) entry which is preliminary data.</text>
</comment>
<dbReference type="PIRSF" id="PIRSF018297">
    <property type="entry name" value="Doc"/>
    <property type="match status" value="1"/>
</dbReference>
<dbReference type="InterPro" id="IPR003812">
    <property type="entry name" value="Fido"/>
</dbReference>
<proteinExistence type="predicted"/>
<name>A0ABX1EXK8_9PROT</name>
<dbReference type="PANTHER" id="PTHR39426:SF1">
    <property type="entry name" value="HOMOLOGY TO DEATH-ON-CURING PROTEIN OF PHAGE P1"/>
    <property type="match status" value="1"/>
</dbReference>